<keyword evidence="5" id="KW-0521">NADP</keyword>
<dbReference type="SUPFAM" id="SSF51905">
    <property type="entry name" value="FAD/NAD(P)-binding domain"/>
    <property type="match status" value="2"/>
</dbReference>
<comment type="similarity">
    <text evidence="2 7">Belongs to the FMO family.</text>
</comment>
<accession>A0A067KNU1</accession>
<dbReference type="EMBL" id="KK914539">
    <property type="protein sequence ID" value="KDP33960.1"/>
    <property type="molecule type" value="Genomic_DNA"/>
</dbReference>
<dbReference type="InterPro" id="IPR036188">
    <property type="entry name" value="FAD/NAD-bd_sf"/>
</dbReference>
<dbReference type="FunFam" id="3.50.50.60:FF:000167">
    <property type="entry name" value="Flavin-containing monooxygenase"/>
    <property type="match status" value="1"/>
</dbReference>
<dbReference type="GO" id="GO:0050661">
    <property type="term" value="F:NADP binding"/>
    <property type="evidence" value="ECO:0007669"/>
    <property type="project" value="InterPro"/>
</dbReference>
<dbReference type="Pfam" id="PF00743">
    <property type="entry name" value="FMO-like"/>
    <property type="match status" value="1"/>
</dbReference>
<dbReference type="InterPro" id="IPR050346">
    <property type="entry name" value="FMO-like"/>
</dbReference>
<dbReference type="PIRSF" id="PIRSF000332">
    <property type="entry name" value="FMO"/>
    <property type="match status" value="1"/>
</dbReference>
<keyword evidence="4 7" id="KW-0274">FAD</keyword>
<evidence type="ECO:0000256" key="3">
    <source>
        <dbReference type="ARBA" id="ARBA00022630"/>
    </source>
</evidence>
<dbReference type="PANTHER" id="PTHR23023">
    <property type="entry name" value="DIMETHYLANILINE MONOOXYGENASE"/>
    <property type="match status" value="1"/>
</dbReference>
<evidence type="ECO:0000256" key="6">
    <source>
        <dbReference type="ARBA" id="ARBA00023002"/>
    </source>
</evidence>
<organism evidence="8 9">
    <name type="scientific">Jatropha curcas</name>
    <name type="common">Barbados nut</name>
    <dbReference type="NCBI Taxonomy" id="180498"/>
    <lineage>
        <taxon>Eukaryota</taxon>
        <taxon>Viridiplantae</taxon>
        <taxon>Streptophyta</taxon>
        <taxon>Embryophyta</taxon>
        <taxon>Tracheophyta</taxon>
        <taxon>Spermatophyta</taxon>
        <taxon>Magnoliopsida</taxon>
        <taxon>eudicotyledons</taxon>
        <taxon>Gunneridae</taxon>
        <taxon>Pentapetalae</taxon>
        <taxon>rosids</taxon>
        <taxon>fabids</taxon>
        <taxon>Malpighiales</taxon>
        <taxon>Euphorbiaceae</taxon>
        <taxon>Crotonoideae</taxon>
        <taxon>Jatropheae</taxon>
        <taxon>Jatropha</taxon>
    </lineage>
</organism>
<reference evidence="8 9" key="1">
    <citation type="journal article" date="2014" name="PLoS ONE">
        <title>Global Analysis of Gene Expression Profiles in Physic Nut (Jatropha curcas L.) Seedlings Exposed to Salt Stress.</title>
        <authorList>
            <person name="Zhang L."/>
            <person name="Zhang C."/>
            <person name="Wu P."/>
            <person name="Chen Y."/>
            <person name="Li M."/>
            <person name="Jiang H."/>
            <person name="Wu G."/>
        </authorList>
    </citation>
    <scope>NUCLEOTIDE SEQUENCE [LARGE SCALE GENOMIC DNA]</scope>
    <source>
        <strain evidence="9">cv. GZQX0401</strain>
        <tissue evidence="8">Young leaves</tissue>
    </source>
</reference>
<dbReference type="FunFam" id="3.50.50.60:FF:000199">
    <property type="entry name" value="Flavin-containing monooxygenase"/>
    <property type="match status" value="1"/>
</dbReference>
<keyword evidence="7" id="KW-0503">Monooxygenase</keyword>
<dbReference type="InterPro" id="IPR000960">
    <property type="entry name" value="Flavin_mOase"/>
</dbReference>
<dbReference type="STRING" id="180498.A0A067KNU1"/>
<dbReference type="InterPro" id="IPR020946">
    <property type="entry name" value="Flavin_mOase-like"/>
</dbReference>
<evidence type="ECO:0000256" key="2">
    <source>
        <dbReference type="ARBA" id="ARBA00009183"/>
    </source>
</evidence>
<keyword evidence="6 7" id="KW-0560">Oxidoreductase</keyword>
<evidence type="ECO:0000313" key="9">
    <source>
        <dbReference type="Proteomes" id="UP000027138"/>
    </source>
</evidence>
<dbReference type="GO" id="GO:0050660">
    <property type="term" value="F:flavin adenine dinucleotide binding"/>
    <property type="evidence" value="ECO:0007669"/>
    <property type="project" value="InterPro"/>
</dbReference>
<gene>
    <name evidence="8" type="ORF">JCGZ_07531</name>
</gene>
<dbReference type="Proteomes" id="UP000027138">
    <property type="component" value="Unassembled WGS sequence"/>
</dbReference>
<dbReference type="EC" id="1.-.-.-" evidence="7"/>
<evidence type="ECO:0000256" key="7">
    <source>
        <dbReference type="RuleBase" id="RU361177"/>
    </source>
</evidence>
<keyword evidence="3 7" id="KW-0285">Flavoprotein</keyword>
<dbReference type="AlphaFoldDB" id="A0A067KNU1"/>
<sequence length="550" mass="63094">MARESHIVESKIGIIGAGVSGLAALKQLAHHNPIVFEANDCIGGVWKTCVYHSTKLQSSRADYEFSDHFWPNRDDPAFPSHSEVVDYLKSYVDRFDLLKHIRFNSKVVELRFVGDLEPADGNKYGEYGSLLPGQPVWEVAVQTNQSDTIQWYAFEFLVICIGKYGDIAKVPEFPYNRGPEIFKGEVLHTLDYCKLDKESASQLLKGKKVVVVGFKKSAIDLALECVEANQGPDGQPCTMVVRNLHWTVPHYWVWGLPFFLFFSTRSSQFIHERPNQGVLKAFLCLLFSPVRHAVSKFIESYLLYKLPLQKYGLKPDHPFVEDYASCQMAIMPENFFPEADKGNILFKRTSKWWFTREGLEFDDSTELKADVVILATGYDGKRKLKNILPEPFCSLLEYPSGLIPLYRGTIHPLIPNMAFVGYIQSVSNLHTSELRSMWLARLVDNKFKLPTVEKMLEQVSKEIEVMKRTTRFYKRHCISTFSINHSDDICEEMGWSSWRKKSSLAEAFSPYGSQDYEQKKRAIVELQENILTGENGKTKAIQHRRKVQRL</sequence>
<dbReference type="GO" id="GO:0004499">
    <property type="term" value="F:N,N-dimethylaniline monooxygenase activity"/>
    <property type="evidence" value="ECO:0007669"/>
    <property type="project" value="InterPro"/>
</dbReference>
<proteinExistence type="inferred from homology"/>
<dbReference type="OrthoDB" id="66881at2759"/>
<protein>
    <recommendedName>
        <fullName evidence="7">Flavin-containing monooxygenase</fullName>
        <ecNumber evidence="7">1.-.-.-</ecNumber>
    </recommendedName>
</protein>
<dbReference type="Gene3D" id="3.50.50.60">
    <property type="entry name" value="FAD/NAD(P)-binding domain"/>
    <property type="match status" value="3"/>
</dbReference>
<comment type="cofactor">
    <cofactor evidence="1 7">
        <name>FAD</name>
        <dbReference type="ChEBI" id="CHEBI:57692"/>
    </cofactor>
</comment>
<evidence type="ECO:0000256" key="4">
    <source>
        <dbReference type="ARBA" id="ARBA00022827"/>
    </source>
</evidence>
<evidence type="ECO:0000256" key="5">
    <source>
        <dbReference type="ARBA" id="ARBA00022857"/>
    </source>
</evidence>
<name>A0A067KNU1_JATCU</name>
<evidence type="ECO:0000313" key="8">
    <source>
        <dbReference type="EMBL" id="KDP33960.1"/>
    </source>
</evidence>
<keyword evidence="9" id="KW-1185">Reference proteome</keyword>
<evidence type="ECO:0000256" key="1">
    <source>
        <dbReference type="ARBA" id="ARBA00001974"/>
    </source>
</evidence>